<organism evidence="1 2">
    <name type="scientific">Streptomyces indiaensis</name>
    <dbReference type="NCBI Taxonomy" id="284033"/>
    <lineage>
        <taxon>Bacteria</taxon>
        <taxon>Bacillati</taxon>
        <taxon>Actinomycetota</taxon>
        <taxon>Actinomycetes</taxon>
        <taxon>Kitasatosporales</taxon>
        <taxon>Streptomycetaceae</taxon>
        <taxon>Streptomyces</taxon>
    </lineage>
</organism>
<gene>
    <name evidence="1" type="ORF">GCM10010104_04710</name>
</gene>
<name>A0ABP5PZQ6_9ACTN</name>
<dbReference type="Proteomes" id="UP001501474">
    <property type="component" value="Unassembled WGS sequence"/>
</dbReference>
<dbReference type="InterPro" id="IPR046270">
    <property type="entry name" value="DUF6303"/>
</dbReference>
<accession>A0ABP5PZQ6</accession>
<keyword evidence="2" id="KW-1185">Reference proteome</keyword>
<dbReference type="EMBL" id="BAAART010000009">
    <property type="protein sequence ID" value="GAA2218862.1"/>
    <property type="molecule type" value="Genomic_DNA"/>
</dbReference>
<comment type="caution">
    <text evidence="1">The sequence shown here is derived from an EMBL/GenBank/DDBJ whole genome shotgun (WGS) entry which is preliminary data.</text>
</comment>
<sequence>MGIEANEPICAILTLEISEQAPDGQWRLFLGHDDESVFPICVGWDFARMPSLMERYDALRYMGFAVCEGGPEAWKWQEGALPNGSAGLLGVTEIRPLTAAEEQARPVGTSSLH</sequence>
<evidence type="ECO:0000313" key="2">
    <source>
        <dbReference type="Proteomes" id="UP001501474"/>
    </source>
</evidence>
<reference evidence="2" key="1">
    <citation type="journal article" date="2019" name="Int. J. Syst. Evol. Microbiol.">
        <title>The Global Catalogue of Microorganisms (GCM) 10K type strain sequencing project: providing services to taxonomists for standard genome sequencing and annotation.</title>
        <authorList>
            <consortium name="The Broad Institute Genomics Platform"/>
            <consortium name="The Broad Institute Genome Sequencing Center for Infectious Disease"/>
            <person name="Wu L."/>
            <person name="Ma J."/>
        </authorList>
    </citation>
    <scope>NUCLEOTIDE SEQUENCE [LARGE SCALE GENOMIC DNA]</scope>
    <source>
        <strain evidence="2">JCM 3053</strain>
    </source>
</reference>
<proteinExistence type="predicted"/>
<evidence type="ECO:0000313" key="1">
    <source>
        <dbReference type="EMBL" id="GAA2218862.1"/>
    </source>
</evidence>
<protein>
    <submittedName>
        <fullName evidence="1">Uncharacterized protein</fullName>
    </submittedName>
</protein>
<dbReference type="RefSeq" id="WP_234846090.1">
    <property type="nucleotide sequence ID" value="NZ_BAAART010000009.1"/>
</dbReference>
<dbReference type="Pfam" id="PF19820">
    <property type="entry name" value="DUF6303"/>
    <property type="match status" value="1"/>
</dbReference>